<dbReference type="InterPro" id="IPR023631">
    <property type="entry name" value="Amidase_dom"/>
</dbReference>
<dbReference type="GO" id="GO:0003824">
    <property type="term" value="F:catalytic activity"/>
    <property type="evidence" value="ECO:0007669"/>
    <property type="project" value="InterPro"/>
</dbReference>
<dbReference type="eggNOG" id="COG0154">
    <property type="taxonomic scope" value="Bacteria"/>
</dbReference>
<sequence>MCCPSCEYSQTRLAPTPSTTRTPMQCLNCRRIWCCPNCPIHCLLSERAYAQGVTPQQVIDEVFRRLTAVADPAIFISCQDKNTLYAKARALGSFAPNLPLWGIPFAAKDNSDVAGLKTTAGCPVYAYTPEKDAFVVAKMRHASALVIGKTNLDQFATGLVGMRTSHGAQRHWSCTCSGRVIRWFSRCYKSRHRDVCAWNRYRRIRPGACRTEQHRRFETNAGRAFRDGRRAGLPIRCLFSP</sequence>
<evidence type="ECO:0000313" key="2">
    <source>
        <dbReference type="EMBL" id="AEI92572.1"/>
    </source>
</evidence>
<dbReference type="PANTHER" id="PTHR11895">
    <property type="entry name" value="TRANSAMIDASE"/>
    <property type="match status" value="1"/>
</dbReference>
<evidence type="ECO:0000313" key="3">
    <source>
        <dbReference type="Proteomes" id="UP000001353"/>
    </source>
</evidence>
<evidence type="ECO:0000259" key="1">
    <source>
        <dbReference type="Pfam" id="PF01425"/>
    </source>
</evidence>
<reference evidence="2 3" key="1">
    <citation type="journal article" date="2011" name="BMC Genomics">
        <title>Comparative genome analysis and genome-guided physiological analysis of Roseobacter litoralis.</title>
        <authorList>
            <person name="Kalhoefer D."/>
            <person name="Thole S."/>
            <person name="Voget S."/>
            <person name="Lehmann R."/>
            <person name="Liesegang H."/>
            <person name="Wollher A."/>
            <person name="Daniel R."/>
            <person name="Simon M."/>
            <person name="Brinkhoff T."/>
        </authorList>
    </citation>
    <scope>NUCLEOTIDE SEQUENCE [LARGE SCALE GENOMIC DNA]</scope>
    <source>
        <strain evidence="3">ATCC 49566 / DSM 6996 / JCM 21268 / NBRC 15278 / OCh 149</strain>
    </source>
</reference>
<dbReference type="EMBL" id="CP002623">
    <property type="protein sequence ID" value="AEI92572.1"/>
    <property type="molecule type" value="Genomic_DNA"/>
</dbReference>
<keyword evidence="3" id="KW-1185">Reference proteome</keyword>
<dbReference type="STRING" id="391595.RLO149_c005440"/>
<organism evidence="2 3">
    <name type="scientific">Roseobacter litoralis (strain ATCC 49566 / DSM 6996 / JCM 21268 / NBRC 15278 / OCh 149)</name>
    <dbReference type="NCBI Taxonomy" id="391595"/>
    <lineage>
        <taxon>Bacteria</taxon>
        <taxon>Pseudomonadati</taxon>
        <taxon>Pseudomonadota</taxon>
        <taxon>Alphaproteobacteria</taxon>
        <taxon>Rhodobacterales</taxon>
        <taxon>Roseobacteraceae</taxon>
        <taxon>Roseobacter</taxon>
    </lineage>
</organism>
<proteinExistence type="predicted"/>
<dbReference type="Pfam" id="PF01425">
    <property type="entry name" value="Amidase"/>
    <property type="match status" value="1"/>
</dbReference>
<dbReference type="InterPro" id="IPR000120">
    <property type="entry name" value="Amidase"/>
</dbReference>
<dbReference type="SUPFAM" id="SSF75304">
    <property type="entry name" value="Amidase signature (AS) enzymes"/>
    <property type="match status" value="1"/>
</dbReference>
<dbReference type="Proteomes" id="UP000001353">
    <property type="component" value="Chromosome"/>
</dbReference>
<dbReference type="Gene3D" id="3.90.1300.10">
    <property type="entry name" value="Amidase signature (AS) domain"/>
    <property type="match status" value="1"/>
</dbReference>
<dbReference type="InterPro" id="IPR036928">
    <property type="entry name" value="AS_sf"/>
</dbReference>
<gene>
    <name evidence="2" type="ordered locus">RLO149_c005440</name>
</gene>
<accession>F7ZJE0</accession>
<dbReference type="AlphaFoldDB" id="F7ZJE0"/>
<dbReference type="HOGENOM" id="CLU_1151140_0_0_5"/>
<name>F7ZJE0_ROSLO</name>
<protein>
    <recommendedName>
        <fullName evidence="1">Amidase domain-containing protein</fullName>
    </recommendedName>
</protein>
<dbReference type="PANTHER" id="PTHR11895:SF169">
    <property type="entry name" value="GLUTAMYL-TRNA(GLN) AMIDOTRANSFERASE"/>
    <property type="match status" value="1"/>
</dbReference>
<dbReference type="KEGG" id="rli:RLO149_c005440"/>
<feature type="domain" description="Amidase" evidence="1">
    <location>
        <begin position="58"/>
        <end position="164"/>
    </location>
</feature>